<accession>A0ACC2WDG3</accession>
<keyword evidence="2" id="KW-1185">Reference proteome</keyword>
<protein>
    <submittedName>
        <fullName evidence="1">Uncharacterized protein</fullName>
    </submittedName>
</protein>
<reference evidence="1" key="1">
    <citation type="submission" date="2023-04" db="EMBL/GenBank/DDBJ databases">
        <title>Draft Genome sequencing of Naganishia species isolated from polar environments using Oxford Nanopore Technology.</title>
        <authorList>
            <person name="Leo P."/>
            <person name="Venkateswaran K."/>
        </authorList>
    </citation>
    <scope>NUCLEOTIDE SEQUENCE</scope>
    <source>
        <strain evidence="1">MNA-CCFEE 5261</strain>
    </source>
</reference>
<evidence type="ECO:0000313" key="2">
    <source>
        <dbReference type="Proteomes" id="UP001241377"/>
    </source>
</evidence>
<gene>
    <name evidence="1" type="ORF">QFC19_001994</name>
</gene>
<proteinExistence type="predicted"/>
<name>A0ACC2WDG3_9TREE</name>
<organism evidence="1 2">
    <name type="scientific">Naganishia cerealis</name>
    <dbReference type="NCBI Taxonomy" id="610337"/>
    <lineage>
        <taxon>Eukaryota</taxon>
        <taxon>Fungi</taxon>
        <taxon>Dikarya</taxon>
        <taxon>Basidiomycota</taxon>
        <taxon>Agaricomycotina</taxon>
        <taxon>Tremellomycetes</taxon>
        <taxon>Filobasidiales</taxon>
        <taxon>Filobasidiaceae</taxon>
        <taxon>Naganishia</taxon>
    </lineage>
</organism>
<dbReference type="Proteomes" id="UP001241377">
    <property type="component" value="Unassembled WGS sequence"/>
</dbReference>
<dbReference type="EMBL" id="JASBWR010000016">
    <property type="protein sequence ID" value="KAJ9109764.1"/>
    <property type="molecule type" value="Genomic_DNA"/>
</dbReference>
<sequence>MDAISESDGEMERNELSQSDTRVTLKGKGIDLKHEGPLELPKQHACSIAEQGLENEETVRLALSRWNSATGSDPFAQGCPALNIVIQLVGSRGDVQPYLSLAIELILLGGHRVRIATHGDFKEFVLATGRKILRRRWEAMVATSHPKSQGKTLEDGERLAIKLEFFAIGGSPRELMSYMVKSEFP</sequence>
<comment type="caution">
    <text evidence="1">The sequence shown here is derived from an EMBL/GenBank/DDBJ whole genome shotgun (WGS) entry which is preliminary data.</text>
</comment>
<evidence type="ECO:0000313" key="1">
    <source>
        <dbReference type="EMBL" id="KAJ9109764.1"/>
    </source>
</evidence>